<sequence>MYQFVAFLLLFLSLAFSQKTLAQSKGSPELIQPSIYATDSEVIAKVQGQLLGAITLLDALQDGTVKLLEKRRNKFEFIRFGRR</sequence>
<protein>
    <submittedName>
        <fullName evidence="2">FMRFamide-related peptide FLP-12</fullName>
    </submittedName>
</protein>
<name>Q6V7W8_ASCSU</name>
<evidence type="ECO:0000256" key="1">
    <source>
        <dbReference type="SAM" id="SignalP"/>
    </source>
</evidence>
<feature type="signal peptide" evidence="1">
    <location>
        <begin position="1"/>
        <end position="22"/>
    </location>
</feature>
<organism evidence="2">
    <name type="scientific">Ascaris suum</name>
    <name type="common">Pig roundworm</name>
    <name type="synonym">Ascaris lumbricoides</name>
    <dbReference type="NCBI Taxonomy" id="6253"/>
    <lineage>
        <taxon>Eukaryota</taxon>
        <taxon>Metazoa</taxon>
        <taxon>Ecdysozoa</taxon>
        <taxon>Nematoda</taxon>
        <taxon>Chromadorea</taxon>
        <taxon>Rhabditida</taxon>
        <taxon>Spirurina</taxon>
        <taxon>Ascaridomorpha</taxon>
        <taxon>Ascaridoidea</taxon>
        <taxon>Ascarididae</taxon>
        <taxon>Ascaris</taxon>
    </lineage>
</organism>
<dbReference type="AlphaFoldDB" id="Q6V7W8"/>
<accession>Q6V7W8</accession>
<proteinExistence type="evidence at transcript level"/>
<reference evidence="2" key="1">
    <citation type="submission" date="2003-07" db="EMBL/GenBank/DDBJ databases">
        <title>FMRFamide-related peptide encoding genes in Ascaris suum.</title>
        <authorList>
            <person name="McVeigh P."/>
            <person name="Marks N.J."/>
            <person name="Maule A.G."/>
        </authorList>
    </citation>
    <scope>NUCLEOTIDE SEQUENCE</scope>
    <source>
        <tissue evidence="2">Head</tissue>
    </source>
</reference>
<evidence type="ECO:0000313" key="2">
    <source>
        <dbReference type="EMBL" id="AAQ23189.1"/>
    </source>
</evidence>
<keyword evidence="1" id="KW-0732">Signal</keyword>
<feature type="chain" id="PRO_5004281000" evidence="1">
    <location>
        <begin position="23"/>
        <end position="83"/>
    </location>
</feature>
<dbReference type="EMBL" id="AY348572">
    <property type="protein sequence ID" value="AAQ23189.1"/>
    <property type="molecule type" value="mRNA"/>
</dbReference>